<reference evidence="2" key="1">
    <citation type="journal article" date="2013" name="BMC Microbiol.">
        <title>Taxonomy and evolution of bacteriochlorophyll a-containing members of the OM60/NOR5 clade of marine gammaproteobacteria: description of Luminiphilus syltensis gen. nov., sp. nov., reclassification of Haliea rubra as Pseudohaliea rubra gen. nov., comb. nov., and emendation of Chromatocurvus halotolerans.</title>
        <authorList>
            <person name="Spring S."/>
            <person name="Riedel T."/>
            <person name="Sproer C."/>
            <person name="Yan S."/>
            <person name="Harder J."/>
            <person name="Fuchs B.M."/>
        </authorList>
    </citation>
    <scope>NUCLEOTIDE SEQUENCE [LARGE SCALE GENOMIC DNA]</scope>
    <source>
        <strain evidence="2">NOR51-B</strain>
    </source>
</reference>
<dbReference type="HOGENOM" id="CLU_1702130_0_0_6"/>
<dbReference type="Proteomes" id="UP000004699">
    <property type="component" value="Unassembled WGS sequence"/>
</dbReference>
<dbReference type="STRING" id="565045.NOR51B_1310"/>
<evidence type="ECO:0008006" key="3">
    <source>
        <dbReference type="Google" id="ProtNLM"/>
    </source>
</evidence>
<name>B8KRE4_9GAMM</name>
<sequence length="154" mass="17219">MEKNMRGTVRFLLAVFFLGLPGVTLAQELPDAERWFINDYAPLWSGDMPANLEKLKQIYADEIVSHHADGAVTRDSQQSWLVEPMQGWLAEGWLGSTLISVNVQPINATTVAFSAEWRDDYEGGGTERACGWYLADAMNGGWMITEYADRPCSL</sequence>
<accession>B8KRE4</accession>
<gene>
    <name evidence="1" type="ORF">NOR51B_1310</name>
</gene>
<keyword evidence="2" id="KW-1185">Reference proteome</keyword>
<evidence type="ECO:0000313" key="1">
    <source>
        <dbReference type="EMBL" id="EED35365.1"/>
    </source>
</evidence>
<dbReference type="AlphaFoldDB" id="B8KRE4"/>
<dbReference type="EMBL" id="DS999411">
    <property type="protein sequence ID" value="EED35365.1"/>
    <property type="molecule type" value="Genomic_DNA"/>
</dbReference>
<evidence type="ECO:0000313" key="2">
    <source>
        <dbReference type="Proteomes" id="UP000004699"/>
    </source>
</evidence>
<proteinExistence type="predicted"/>
<organism evidence="1 2">
    <name type="scientific">Luminiphilus syltensis NOR5-1B</name>
    <dbReference type="NCBI Taxonomy" id="565045"/>
    <lineage>
        <taxon>Bacteria</taxon>
        <taxon>Pseudomonadati</taxon>
        <taxon>Pseudomonadota</taxon>
        <taxon>Gammaproteobacteria</taxon>
        <taxon>Cellvibrionales</taxon>
        <taxon>Halieaceae</taxon>
        <taxon>Luminiphilus</taxon>
    </lineage>
</organism>
<protein>
    <recommendedName>
        <fullName evidence="3">DUF4440 domain-containing protein</fullName>
    </recommendedName>
</protein>